<evidence type="ECO:0000313" key="3">
    <source>
        <dbReference type="EMBL" id="GAA3676386.1"/>
    </source>
</evidence>
<keyword evidence="1" id="KW-1133">Transmembrane helix</keyword>
<evidence type="ECO:0000256" key="1">
    <source>
        <dbReference type="SAM" id="Phobius"/>
    </source>
</evidence>
<dbReference type="InterPro" id="IPR005804">
    <property type="entry name" value="FA_desaturase_dom"/>
</dbReference>
<proteinExistence type="predicted"/>
<feature type="domain" description="Fatty acid desaturase" evidence="2">
    <location>
        <begin position="54"/>
        <end position="313"/>
    </location>
</feature>
<sequence length="347" mass="38633">MAADRYVETYRQLSKAVHDAGLMRRRYGFYWSMIIGLVLALAGLLAAVILLGETWYQLIIAALIGVVMAQLGFLSHEAAHQEIFASRAWNEWAARMLAGLFVGLSYGWWIAKHNSHHARPNQEGKDPDLDSTVLAFTPDASDRRTGLGSALAKHQGTFFVPLLLLEGLYLHYISLRTLFAKPGVPHRFIEIALIVARHAAFLTLLFVVLPVGMAFTFVGVQVGAFGLLLGGAFAVNHIGMPTVPAGVRIDFLRRQVHMSRNIRGGPLVRFLLGGLQYQIEHHLFPVAARPSLPALQKLVREYCSQYDIPYTERTLSDAATTVVTYLNQVGLKNRDPYVCPLVRRYRG</sequence>
<dbReference type="Proteomes" id="UP001500752">
    <property type="component" value="Unassembled WGS sequence"/>
</dbReference>
<dbReference type="InterPro" id="IPR012171">
    <property type="entry name" value="Fatty_acid_desaturase"/>
</dbReference>
<feature type="transmembrane region" description="Helical" evidence="1">
    <location>
        <begin position="55"/>
        <end position="74"/>
    </location>
</feature>
<feature type="transmembrane region" description="Helical" evidence="1">
    <location>
        <begin position="191"/>
        <end position="209"/>
    </location>
</feature>
<keyword evidence="1" id="KW-0812">Transmembrane</keyword>
<organism evidence="3 4">
    <name type="scientific">Arthrobacter ginkgonis</name>
    <dbReference type="NCBI Taxonomy" id="1630594"/>
    <lineage>
        <taxon>Bacteria</taxon>
        <taxon>Bacillati</taxon>
        <taxon>Actinomycetota</taxon>
        <taxon>Actinomycetes</taxon>
        <taxon>Micrococcales</taxon>
        <taxon>Micrococcaceae</taxon>
        <taxon>Arthrobacter</taxon>
    </lineage>
</organism>
<dbReference type="EMBL" id="BAABEO010000009">
    <property type="protein sequence ID" value="GAA3676386.1"/>
    <property type="molecule type" value="Genomic_DNA"/>
</dbReference>
<dbReference type="PANTHER" id="PTHR19353">
    <property type="entry name" value="FATTY ACID DESATURASE 2"/>
    <property type="match status" value="1"/>
</dbReference>
<keyword evidence="1" id="KW-0472">Membrane</keyword>
<name>A0ABP7C4R3_9MICC</name>
<dbReference type="CDD" id="cd03506">
    <property type="entry name" value="Delta6-FADS-like"/>
    <property type="match status" value="1"/>
</dbReference>
<feature type="transmembrane region" description="Helical" evidence="1">
    <location>
        <begin position="94"/>
        <end position="111"/>
    </location>
</feature>
<accession>A0ABP7C4R3</accession>
<evidence type="ECO:0000313" key="4">
    <source>
        <dbReference type="Proteomes" id="UP001500752"/>
    </source>
</evidence>
<comment type="caution">
    <text evidence="3">The sequence shown here is derived from an EMBL/GenBank/DDBJ whole genome shotgun (WGS) entry which is preliminary data.</text>
</comment>
<feature type="transmembrane region" description="Helical" evidence="1">
    <location>
        <begin position="29"/>
        <end position="49"/>
    </location>
</feature>
<gene>
    <name evidence="3" type="ORF">GCM10023081_13340</name>
</gene>
<feature type="transmembrane region" description="Helical" evidence="1">
    <location>
        <begin position="158"/>
        <end position="179"/>
    </location>
</feature>
<dbReference type="Pfam" id="PF00487">
    <property type="entry name" value="FA_desaturase"/>
    <property type="match status" value="1"/>
</dbReference>
<dbReference type="PANTHER" id="PTHR19353:SF19">
    <property type="entry name" value="DELTA(5) FATTY ACID DESATURASE C-RELATED"/>
    <property type="match status" value="1"/>
</dbReference>
<protein>
    <submittedName>
        <fullName evidence="3">Acyl-CoA desaturase</fullName>
    </submittedName>
</protein>
<evidence type="ECO:0000259" key="2">
    <source>
        <dbReference type="Pfam" id="PF00487"/>
    </source>
</evidence>
<dbReference type="PIRSF" id="PIRSF015921">
    <property type="entry name" value="FA_sphinglp_des"/>
    <property type="match status" value="1"/>
</dbReference>
<reference evidence="4" key="1">
    <citation type="journal article" date="2019" name="Int. J. Syst. Evol. Microbiol.">
        <title>The Global Catalogue of Microorganisms (GCM) 10K type strain sequencing project: providing services to taxonomists for standard genome sequencing and annotation.</title>
        <authorList>
            <consortium name="The Broad Institute Genomics Platform"/>
            <consortium name="The Broad Institute Genome Sequencing Center for Infectious Disease"/>
            <person name="Wu L."/>
            <person name="Ma J."/>
        </authorList>
    </citation>
    <scope>NUCLEOTIDE SEQUENCE [LARGE SCALE GENOMIC DNA]</scope>
    <source>
        <strain evidence="4">JCM 30742</strain>
    </source>
</reference>
<keyword evidence="4" id="KW-1185">Reference proteome</keyword>
<dbReference type="RefSeq" id="WP_345149465.1">
    <property type="nucleotide sequence ID" value="NZ_BAABEO010000009.1"/>
</dbReference>